<keyword evidence="6" id="KW-0479">Metal-binding</keyword>
<dbReference type="GO" id="GO:0005886">
    <property type="term" value="C:plasma membrane"/>
    <property type="evidence" value="ECO:0007669"/>
    <property type="project" value="UniProtKB-SubCell"/>
</dbReference>
<evidence type="ECO:0000256" key="1">
    <source>
        <dbReference type="ARBA" id="ARBA00004429"/>
    </source>
</evidence>
<keyword evidence="4" id="KW-0997">Cell inner membrane</keyword>
<keyword evidence="7 12" id="KW-1133">Transmembrane helix</keyword>
<feature type="domain" description="Fatty acid desaturase" evidence="13">
    <location>
        <begin position="125"/>
        <end position="342"/>
    </location>
</feature>
<evidence type="ECO:0000256" key="8">
    <source>
        <dbReference type="ARBA" id="ARBA00023002"/>
    </source>
</evidence>
<evidence type="ECO:0000259" key="13">
    <source>
        <dbReference type="Pfam" id="PF00487"/>
    </source>
</evidence>
<name>A0A8J8NQP7_HALGN</name>
<dbReference type="InterPro" id="IPR033885">
    <property type="entry name" value="AlkB/XylM"/>
</dbReference>
<feature type="transmembrane region" description="Helical" evidence="12">
    <location>
        <begin position="396"/>
        <end position="417"/>
    </location>
</feature>
<proteinExistence type="inferred from homology"/>
<comment type="similarity">
    <text evidence="2">Belongs to the fatty acid desaturase type 1 family. AlkB subfamily.</text>
</comment>
<evidence type="ECO:0000256" key="4">
    <source>
        <dbReference type="ARBA" id="ARBA00022519"/>
    </source>
</evidence>
<evidence type="ECO:0000256" key="3">
    <source>
        <dbReference type="ARBA" id="ARBA00022475"/>
    </source>
</evidence>
<evidence type="ECO:0000256" key="2">
    <source>
        <dbReference type="ARBA" id="ARBA00010823"/>
    </source>
</evidence>
<comment type="subcellular location">
    <subcellularLocation>
        <location evidence="1">Cell inner membrane</location>
        <topology evidence="1">Multi-pass membrane protein</topology>
    </subcellularLocation>
</comment>
<evidence type="ECO:0000256" key="10">
    <source>
        <dbReference type="ARBA" id="ARBA00023033"/>
    </source>
</evidence>
<evidence type="ECO:0000256" key="9">
    <source>
        <dbReference type="ARBA" id="ARBA00023004"/>
    </source>
</evidence>
<feature type="transmembrane region" description="Helical" evidence="12">
    <location>
        <begin position="88"/>
        <end position="111"/>
    </location>
</feature>
<dbReference type="PANTHER" id="PTHR38674">
    <property type="entry name" value="ALKANE 1-MONOOXYGENASE 1"/>
    <property type="match status" value="1"/>
</dbReference>
<keyword evidence="5 12" id="KW-0812">Transmembrane</keyword>
<evidence type="ECO:0000256" key="11">
    <source>
        <dbReference type="ARBA" id="ARBA00023136"/>
    </source>
</evidence>
<accession>A0A8J8NQP7</accession>
<dbReference type="Proteomes" id="UP000785679">
    <property type="component" value="Unassembled WGS sequence"/>
</dbReference>
<protein>
    <recommendedName>
        <fullName evidence="13">Fatty acid desaturase domain-containing protein</fullName>
    </recommendedName>
</protein>
<dbReference type="GO" id="GO:0006629">
    <property type="term" value="P:lipid metabolic process"/>
    <property type="evidence" value="ECO:0007669"/>
    <property type="project" value="InterPro"/>
</dbReference>
<comment type="caution">
    <text evidence="14">The sequence shown here is derived from an EMBL/GenBank/DDBJ whole genome shotgun (WGS) entry which is preliminary data.</text>
</comment>
<keyword evidence="11 12" id="KW-0472">Membrane</keyword>
<dbReference type="OrthoDB" id="507375at2759"/>
<evidence type="ECO:0000256" key="6">
    <source>
        <dbReference type="ARBA" id="ARBA00022723"/>
    </source>
</evidence>
<dbReference type="AlphaFoldDB" id="A0A8J8NQP7"/>
<evidence type="ECO:0000313" key="14">
    <source>
        <dbReference type="EMBL" id="TNV78594.1"/>
    </source>
</evidence>
<reference evidence="14" key="1">
    <citation type="submission" date="2019-06" db="EMBL/GenBank/DDBJ databases">
        <authorList>
            <person name="Zheng W."/>
        </authorList>
    </citation>
    <scope>NUCLEOTIDE SEQUENCE</scope>
    <source>
        <strain evidence="14">QDHG01</strain>
    </source>
</reference>
<dbReference type="PANTHER" id="PTHR38674:SF1">
    <property type="entry name" value="ALKANE 1-MONOOXYGENASE 1"/>
    <property type="match status" value="1"/>
</dbReference>
<dbReference type="InterPro" id="IPR005804">
    <property type="entry name" value="FA_desaturase_dom"/>
</dbReference>
<dbReference type="EMBL" id="RRYP01010121">
    <property type="protein sequence ID" value="TNV78594.1"/>
    <property type="molecule type" value="Genomic_DNA"/>
</dbReference>
<keyword evidence="15" id="KW-1185">Reference proteome</keyword>
<keyword evidence="10" id="KW-0503">Monooxygenase</keyword>
<gene>
    <name evidence="14" type="ORF">FGO68_gene2563</name>
</gene>
<evidence type="ECO:0000256" key="7">
    <source>
        <dbReference type="ARBA" id="ARBA00022989"/>
    </source>
</evidence>
<keyword evidence="3" id="KW-1003">Cell membrane</keyword>
<evidence type="ECO:0000256" key="12">
    <source>
        <dbReference type="SAM" id="Phobius"/>
    </source>
</evidence>
<feature type="transmembrane region" description="Helical" evidence="12">
    <location>
        <begin position="30"/>
        <end position="60"/>
    </location>
</feature>
<feature type="transmembrane region" description="Helical" evidence="12">
    <location>
        <begin position="117"/>
        <end position="139"/>
    </location>
</feature>
<sequence>MGAEICEPAKVQATQLKEDTGPSWSDIGPFFGASISILGFLLLTATDNVSLAIWFGFVVVPIQDKLLREDKANVAPTKIKSYEKDWRFTIPLLTAFILDFAGLFFILAGLYRGTIGVTVGDFVVMLLASSLLGASNNSVGHELYHRRNRILKFLGLISHMKFLCGHIPIYHNEQHHKYTGIEGKDPGFPARGVSSIQKFEFFAFGSFMKTYQFEDSRLKKRGLARLIDRTLANRVLRIRAAEIAYVLGIYIFLGWKPALFQVLYCQLNISILSTTNYVEHYGLYRKVLNADKPNEKKIYEPQGRHHSWDSNAAQSNKLLFNVQRHSDHHMFVYKPYQILEAFEETPTLPFGYSAAITIAWCPPVWRMVVDPMLDAMEKGEKLTQEQVKQQTRIVDMYFYSLWTVLTLIQFFVLGINIPQF</sequence>
<keyword evidence="9" id="KW-0408">Iron</keyword>
<evidence type="ECO:0000313" key="15">
    <source>
        <dbReference type="Proteomes" id="UP000785679"/>
    </source>
</evidence>
<organism evidence="14 15">
    <name type="scientific">Halteria grandinella</name>
    <dbReference type="NCBI Taxonomy" id="5974"/>
    <lineage>
        <taxon>Eukaryota</taxon>
        <taxon>Sar</taxon>
        <taxon>Alveolata</taxon>
        <taxon>Ciliophora</taxon>
        <taxon>Intramacronucleata</taxon>
        <taxon>Spirotrichea</taxon>
        <taxon>Stichotrichia</taxon>
        <taxon>Sporadotrichida</taxon>
        <taxon>Halteriidae</taxon>
        <taxon>Halteria</taxon>
    </lineage>
</organism>
<dbReference type="GO" id="GO:0046872">
    <property type="term" value="F:metal ion binding"/>
    <property type="evidence" value="ECO:0007669"/>
    <property type="project" value="UniProtKB-KW"/>
</dbReference>
<dbReference type="Pfam" id="PF00487">
    <property type="entry name" value="FA_desaturase"/>
    <property type="match status" value="1"/>
</dbReference>
<evidence type="ECO:0000256" key="5">
    <source>
        <dbReference type="ARBA" id="ARBA00022692"/>
    </source>
</evidence>
<keyword evidence="8" id="KW-0560">Oxidoreductase</keyword>
<dbReference type="GO" id="GO:0004497">
    <property type="term" value="F:monooxygenase activity"/>
    <property type="evidence" value="ECO:0007669"/>
    <property type="project" value="UniProtKB-KW"/>
</dbReference>